<gene>
    <name evidence="2" type="primary">LOC107770513</name>
</gene>
<dbReference type="Proteomes" id="UP000790787">
    <property type="component" value="Chromosome 12"/>
</dbReference>
<dbReference type="KEGG" id="nta:107770513"/>
<dbReference type="GeneID" id="107770513"/>
<dbReference type="OrthoDB" id="1305913at2759"/>
<keyword evidence="1" id="KW-1185">Reference proteome</keyword>
<dbReference type="AlphaFoldDB" id="A0A1S3XZP7"/>
<dbReference type="PaxDb" id="4097-A0A1S3XZP7"/>
<name>A0A1S3XZP7_TOBAC</name>
<organism evidence="1 2">
    <name type="scientific">Nicotiana tabacum</name>
    <name type="common">Common tobacco</name>
    <dbReference type="NCBI Taxonomy" id="4097"/>
    <lineage>
        <taxon>Eukaryota</taxon>
        <taxon>Viridiplantae</taxon>
        <taxon>Streptophyta</taxon>
        <taxon>Embryophyta</taxon>
        <taxon>Tracheophyta</taxon>
        <taxon>Spermatophyta</taxon>
        <taxon>Magnoliopsida</taxon>
        <taxon>eudicotyledons</taxon>
        <taxon>Gunneridae</taxon>
        <taxon>Pentapetalae</taxon>
        <taxon>asterids</taxon>
        <taxon>lamiids</taxon>
        <taxon>Solanales</taxon>
        <taxon>Solanaceae</taxon>
        <taxon>Nicotianoideae</taxon>
        <taxon>Nicotianeae</taxon>
        <taxon>Nicotiana</taxon>
    </lineage>
</organism>
<sequence>MRISLLGRNKLGLVDGSCKKEDFPKAVGNHWERVNAIVLSWIMSSVAKGLLGGIMYATNTQAVWEELYERFNKIDGSRTFNIHKEIVTLTQETTFVSNYFSKLKDLWEEFEALVPALSCNFEKS</sequence>
<dbReference type="PANTHER" id="PTHR37610:SF85">
    <property type="entry name" value="REVERSE TRANSCRIPTASE DOMAIN-CONTAINING PROTEIN"/>
    <property type="match status" value="1"/>
</dbReference>
<proteinExistence type="predicted"/>
<evidence type="ECO:0000313" key="2">
    <source>
        <dbReference type="RefSeq" id="XP_016445319.2"/>
    </source>
</evidence>
<dbReference type="PANTHER" id="PTHR37610">
    <property type="entry name" value="CCHC-TYPE DOMAIN-CONTAINING PROTEIN"/>
    <property type="match status" value="1"/>
</dbReference>
<accession>A0A1S3XZP7</accession>
<reference evidence="2" key="2">
    <citation type="submission" date="2025-08" db="UniProtKB">
        <authorList>
            <consortium name="RefSeq"/>
        </authorList>
    </citation>
    <scope>IDENTIFICATION</scope>
    <source>
        <tissue evidence="2">Leaf</tissue>
    </source>
</reference>
<protein>
    <submittedName>
        <fullName evidence="2">Uncharacterized protein LOC107770513</fullName>
    </submittedName>
</protein>
<evidence type="ECO:0000313" key="1">
    <source>
        <dbReference type="Proteomes" id="UP000790787"/>
    </source>
</evidence>
<dbReference type="RefSeq" id="XP_016445319.1">
    <property type="nucleotide sequence ID" value="XM_016589833.1"/>
</dbReference>
<reference evidence="1" key="1">
    <citation type="journal article" date="2014" name="Nat. Commun.">
        <title>The tobacco genome sequence and its comparison with those of tomato and potato.</title>
        <authorList>
            <person name="Sierro N."/>
            <person name="Battey J.N."/>
            <person name="Ouadi S."/>
            <person name="Bakaher N."/>
            <person name="Bovet L."/>
            <person name="Willig A."/>
            <person name="Goepfert S."/>
            <person name="Peitsch M.C."/>
            <person name="Ivanov N.V."/>
        </authorList>
    </citation>
    <scope>NUCLEOTIDE SEQUENCE [LARGE SCALE GENOMIC DNA]</scope>
</reference>
<dbReference type="RefSeq" id="XP_016445319.2">
    <property type="nucleotide sequence ID" value="XM_016589833.2"/>
</dbReference>